<dbReference type="Proteomes" id="UP000631114">
    <property type="component" value="Unassembled WGS sequence"/>
</dbReference>
<keyword evidence="3" id="KW-1185">Reference proteome</keyword>
<feature type="compositionally biased region" description="Polar residues" evidence="1">
    <location>
        <begin position="305"/>
        <end position="314"/>
    </location>
</feature>
<dbReference type="PANTHER" id="PTHR46873:SF1">
    <property type="entry name" value="EXPRESSED PROTEIN"/>
    <property type="match status" value="1"/>
</dbReference>
<gene>
    <name evidence="2" type="ORF">IFM89_028439</name>
</gene>
<evidence type="ECO:0000313" key="2">
    <source>
        <dbReference type="EMBL" id="KAF9621851.1"/>
    </source>
</evidence>
<dbReference type="OrthoDB" id="1750608at2759"/>
<protein>
    <submittedName>
        <fullName evidence="2">Uncharacterized protein</fullName>
    </submittedName>
</protein>
<proteinExistence type="predicted"/>
<dbReference type="PANTHER" id="PTHR46873">
    <property type="entry name" value="EXPRESSED PROTEIN"/>
    <property type="match status" value="1"/>
</dbReference>
<comment type="caution">
    <text evidence="2">The sequence shown here is derived from an EMBL/GenBank/DDBJ whole genome shotgun (WGS) entry which is preliminary data.</text>
</comment>
<dbReference type="AlphaFoldDB" id="A0A835MFH1"/>
<evidence type="ECO:0000256" key="1">
    <source>
        <dbReference type="SAM" id="MobiDB-lite"/>
    </source>
</evidence>
<evidence type="ECO:0000313" key="3">
    <source>
        <dbReference type="Proteomes" id="UP000631114"/>
    </source>
</evidence>
<organism evidence="2 3">
    <name type="scientific">Coptis chinensis</name>
    <dbReference type="NCBI Taxonomy" id="261450"/>
    <lineage>
        <taxon>Eukaryota</taxon>
        <taxon>Viridiplantae</taxon>
        <taxon>Streptophyta</taxon>
        <taxon>Embryophyta</taxon>
        <taxon>Tracheophyta</taxon>
        <taxon>Spermatophyta</taxon>
        <taxon>Magnoliopsida</taxon>
        <taxon>Ranunculales</taxon>
        <taxon>Ranunculaceae</taxon>
        <taxon>Coptidoideae</taxon>
        <taxon>Coptis</taxon>
    </lineage>
</organism>
<sequence>MMGSDIRIRRDPLAMRMREDQIKEIWGGDPVYPTVNYIQDPNEVIDYRGPDFHEPTPNMAPTYFVAYFKIDPSNLRFLDKTSVERMFGKPIPKDKSFKIKLRTVCLQVLGKDGFDDTFSYGVITIVDGLHFFGCVYGYLDIWAYLWERRRYRWLGNRVWSTACKSVKLLPECAPNSVNYILELLGMRHCAGCQLYRAEGRGSSWDSEGNHIKDAPFGPPFALIQGTLEAEGTTISKSPTKGCPTITRRSVAWVDNEDMEITKKIAKLPTTPDVWNNINVSVLEKPGPLWFHRIKNNNWHSRKHTSSGNLKGSATSKDRQKPKASLTLIDEISSYDWVGTAYTHLIGSLDLVCRFGIGNGSKVVVGMWQVIEYWYYSYFRNGMHVRILEEPNQFPPINNWGPTYRHKVAGEAHCNLSLARQQTSDRRTQYIHRHQDHRLDPVKGYIGIHMSGRHDPKAVVMRADFIAAWFRIGCWINHSGRKNMSIGRITRLSSNITY</sequence>
<feature type="region of interest" description="Disordered" evidence="1">
    <location>
        <begin position="299"/>
        <end position="321"/>
    </location>
</feature>
<name>A0A835MFH1_9MAGN</name>
<accession>A0A835MFH1</accession>
<dbReference type="EMBL" id="JADFTS010000002">
    <property type="protein sequence ID" value="KAF9621851.1"/>
    <property type="molecule type" value="Genomic_DNA"/>
</dbReference>
<reference evidence="2 3" key="1">
    <citation type="submission" date="2020-10" db="EMBL/GenBank/DDBJ databases">
        <title>The Coptis chinensis genome and diversification of protoberbering-type alkaloids.</title>
        <authorList>
            <person name="Wang B."/>
            <person name="Shu S."/>
            <person name="Song C."/>
            <person name="Liu Y."/>
        </authorList>
    </citation>
    <scope>NUCLEOTIDE SEQUENCE [LARGE SCALE GENOMIC DNA]</scope>
    <source>
        <strain evidence="2">HL-2020</strain>
        <tissue evidence="2">Leaf</tissue>
    </source>
</reference>